<dbReference type="AlphaFoldDB" id="A0A0R2KSL4"/>
<protein>
    <submittedName>
        <fullName evidence="8">Tyrosine permease</fullName>
    </submittedName>
</protein>
<dbReference type="PIRSF" id="PIRSF006060">
    <property type="entry name" value="AA_transporter"/>
    <property type="match status" value="1"/>
</dbReference>
<organism evidence="8 9">
    <name type="scientific">Ligilactobacillus ceti DSM 22408</name>
    <dbReference type="NCBI Taxonomy" id="1122146"/>
    <lineage>
        <taxon>Bacteria</taxon>
        <taxon>Bacillati</taxon>
        <taxon>Bacillota</taxon>
        <taxon>Bacilli</taxon>
        <taxon>Lactobacillales</taxon>
        <taxon>Lactobacillaceae</taxon>
        <taxon>Ligilactobacillus</taxon>
    </lineage>
</organism>
<dbReference type="Pfam" id="PF13520">
    <property type="entry name" value="AA_permease_2"/>
    <property type="match status" value="1"/>
</dbReference>
<feature type="transmembrane region" description="Helical" evidence="7">
    <location>
        <begin position="433"/>
        <end position="452"/>
    </location>
</feature>
<proteinExistence type="predicted"/>
<evidence type="ECO:0000313" key="8">
    <source>
        <dbReference type="EMBL" id="KRN89124.1"/>
    </source>
</evidence>
<dbReference type="eggNOG" id="COG0531">
    <property type="taxonomic scope" value="Bacteria"/>
</dbReference>
<feature type="transmembrane region" description="Helical" evidence="7">
    <location>
        <begin position="337"/>
        <end position="355"/>
    </location>
</feature>
<dbReference type="Proteomes" id="UP000051500">
    <property type="component" value="Unassembled WGS sequence"/>
</dbReference>
<comment type="caution">
    <text evidence="8">The sequence shown here is derived from an EMBL/GenBank/DDBJ whole genome shotgun (WGS) entry which is preliminary data.</text>
</comment>
<evidence type="ECO:0000256" key="7">
    <source>
        <dbReference type="SAM" id="Phobius"/>
    </source>
</evidence>
<feature type="transmembrane region" description="Helical" evidence="7">
    <location>
        <begin position="151"/>
        <end position="172"/>
    </location>
</feature>
<dbReference type="InterPro" id="IPR002293">
    <property type="entry name" value="AA/rel_permease1"/>
</dbReference>
<dbReference type="PANTHER" id="PTHR42770:SF15">
    <property type="entry name" value="GLUTAMATE_GAMMA-AMINOBUTYRATE ANTIPORTER-RELATED"/>
    <property type="match status" value="1"/>
</dbReference>
<dbReference type="STRING" id="1122146.IV53_GL000302"/>
<evidence type="ECO:0000313" key="9">
    <source>
        <dbReference type="Proteomes" id="UP000051500"/>
    </source>
</evidence>
<dbReference type="Gene3D" id="1.20.1740.10">
    <property type="entry name" value="Amino acid/polyamine transporter I"/>
    <property type="match status" value="1"/>
</dbReference>
<keyword evidence="4 7" id="KW-0812">Transmembrane</keyword>
<feature type="transmembrane region" description="Helical" evidence="7">
    <location>
        <begin position="361"/>
        <end position="385"/>
    </location>
</feature>
<feature type="transmembrane region" description="Helical" evidence="7">
    <location>
        <begin position="233"/>
        <end position="256"/>
    </location>
</feature>
<keyword evidence="5 7" id="KW-1133">Transmembrane helix</keyword>
<gene>
    <name evidence="8" type="ORF">IV53_GL000302</name>
</gene>
<keyword evidence="9" id="KW-1185">Reference proteome</keyword>
<accession>A0A0R2KSL4</accession>
<feature type="transmembrane region" description="Helical" evidence="7">
    <location>
        <begin position="199"/>
        <end position="221"/>
    </location>
</feature>
<feature type="transmembrane region" description="Helical" evidence="7">
    <location>
        <begin position="80"/>
        <end position="101"/>
    </location>
</feature>
<feature type="transmembrane region" description="Helical" evidence="7">
    <location>
        <begin position="41"/>
        <end position="59"/>
    </location>
</feature>
<reference evidence="8 9" key="1">
    <citation type="journal article" date="2015" name="Genome Announc.">
        <title>Expanding the biotechnology potential of lactobacilli through comparative genomics of 213 strains and associated genera.</title>
        <authorList>
            <person name="Sun Z."/>
            <person name="Harris H.M."/>
            <person name="McCann A."/>
            <person name="Guo C."/>
            <person name="Argimon S."/>
            <person name="Zhang W."/>
            <person name="Yang X."/>
            <person name="Jeffery I.B."/>
            <person name="Cooney J.C."/>
            <person name="Kagawa T.F."/>
            <person name="Liu W."/>
            <person name="Song Y."/>
            <person name="Salvetti E."/>
            <person name="Wrobel A."/>
            <person name="Rasinkangas P."/>
            <person name="Parkhill J."/>
            <person name="Rea M.C."/>
            <person name="O'Sullivan O."/>
            <person name="Ritari J."/>
            <person name="Douillard F.P."/>
            <person name="Paul Ross R."/>
            <person name="Yang R."/>
            <person name="Briner A.E."/>
            <person name="Felis G.E."/>
            <person name="de Vos W.M."/>
            <person name="Barrangou R."/>
            <person name="Klaenhammer T.R."/>
            <person name="Caufield P.W."/>
            <person name="Cui Y."/>
            <person name="Zhang H."/>
            <person name="O'Toole P.W."/>
        </authorList>
    </citation>
    <scope>NUCLEOTIDE SEQUENCE [LARGE SCALE GENOMIC DNA]</scope>
    <source>
        <strain evidence="8 9">DSM 22408</strain>
    </source>
</reference>
<keyword evidence="6 7" id="KW-0472">Membrane</keyword>
<dbReference type="RefSeq" id="WP_027106789.1">
    <property type="nucleotide sequence ID" value="NZ_AUHP01000019.1"/>
</dbReference>
<dbReference type="EMBL" id="JQBZ01000023">
    <property type="protein sequence ID" value="KRN89124.1"/>
    <property type="molecule type" value="Genomic_DNA"/>
</dbReference>
<dbReference type="PATRIC" id="fig|1122146.4.peg.310"/>
<evidence type="ECO:0000256" key="3">
    <source>
        <dbReference type="ARBA" id="ARBA00022475"/>
    </source>
</evidence>
<dbReference type="OrthoDB" id="9791588at2"/>
<keyword evidence="3" id="KW-1003">Cell membrane</keyword>
<evidence type="ECO:0000256" key="4">
    <source>
        <dbReference type="ARBA" id="ARBA00022692"/>
    </source>
</evidence>
<name>A0A0R2KSL4_9LACO</name>
<feature type="transmembrane region" description="Helical" evidence="7">
    <location>
        <begin position="406"/>
        <end position="427"/>
    </location>
</feature>
<dbReference type="PANTHER" id="PTHR42770">
    <property type="entry name" value="AMINO ACID TRANSPORTER-RELATED"/>
    <property type="match status" value="1"/>
</dbReference>
<dbReference type="InterPro" id="IPR050367">
    <property type="entry name" value="APC_superfamily"/>
</dbReference>
<keyword evidence="2" id="KW-0813">Transport</keyword>
<evidence type="ECO:0000256" key="6">
    <source>
        <dbReference type="ARBA" id="ARBA00023136"/>
    </source>
</evidence>
<evidence type="ECO:0000256" key="1">
    <source>
        <dbReference type="ARBA" id="ARBA00004651"/>
    </source>
</evidence>
<evidence type="ECO:0000256" key="5">
    <source>
        <dbReference type="ARBA" id="ARBA00022989"/>
    </source>
</evidence>
<sequence length="472" mass="52526">MNKTYKYTLFSFIGVTMALVANVRSIPTIAATGWTQISYLLFATIMFALPICLIAGELGSTFPGNGGPQLWVTESLGKKWGFVIAWVLWSQMFPGLIMITSTLGPLIGQVFGKPELSQNHWFAFFWIIVATWAATLLSFKYDVAKIGGSYGVWIGVYIPAITMIILGFFAFLKTGLNPQSYLGTFAWQKVIPNAHNLKVLTYFSAIMFLFTGIELTSVYIPSLKDSKKNYPRGIFISLMFIVILNVINSLFASNAIEKGTIQLANVAQPIIRYCEILGLPTWIANIFSLCVVIGVVLQMSSWINGPCHTITQAAREGNVPAKWGFHKTNQNDISKNLLWTQITILTIFALLYAFVKNVNAMFITLTNATSVLYMLVYLFLVIAVLKLRYTQPHLERPGRVGKTGNSLLWLVGSVLIISILFVFASIIVSSSPLSLMLVIGIAVILFVVPLLINHYKNPQWLKDVQQYQAKNS</sequence>
<feature type="transmembrane region" description="Helical" evidence="7">
    <location>
        <begin position="276"/>
        <end position="297"/>
    </location>
</feature>
<evidence type="ECO:0000256" key="2">
    <source>
        <dbReference type="ARBA" id="ARBA00022448"/>
    </source>
</evidence>
<feature type="transmembrane region" description="Helical" evidence="7">
    <location>
        <begin position="121"/>
        <end position="139"/>
    </location>
</feature>
<comment type="subcellular location">
    <subcellularLocation>
        <location evidence="1">Cell membrane</location>
        <topology evidence="1">Multi-pass membrane protein</topology>
    </subcellularLocation>
</comment>
<dbReference type="GO" id="GO:0022857">
    <property type="term" value="F:transmembrane transporter activity"/>
    <property type="evidence" value="ECO:0007669"/>
    <property type="project" value="InterPro"/>
</dbReference>
<dbReference type="GO" id="GO:0005886">
    <property type="term" value="C:plasma membrane"/>
    <property type="evidence" value="ECO:0007669"/>
    <property type="project" value="UniProtKB-SubCell"/>
</dbReference>